<dbReference type="RefSeq" id="WP_044527057.1">
    <property type="nucleotide sequence ID" value="NZ_CP009440.1"/>
</dbReference>
<name>A0A0B6D9I0_9GAMM</name>
<dbReference type="OrthoDB" id="8811070at2"/>
<sequence>MSTSSLTNNEKDDIRRLLVLIFGDQAKSWNINNKVVELVTKAFNESVKCSKRIDAAPRPIGFMPSGVSLASQAVGVARRVLNNEGQYRMCINYVALNYKRVIYMAANGL</sequence>
<reference evidence="1 2" key="1">
    <citation type="journal article" date="2015" name="Genome Announc.">
        <title>Genome sequencing of 18 francisella strains to aid in assay development and testing.</title>
        <authorList>
            <person name="Johnson S.L."/>
            <person name="Daligault H.E."/>
            <person name="Davenport K.W."/>
            <person name="Coyne S.R."/>
            <person name="Frey K.G."/>
            <person name="Koroleva G.I."/>
            <person name="Broomall S.M."/>
            <person name="Bishop-Lilly K.A."/>
            <person name="Bruce D.C."/>
            <person name="Chertkov O."/>
            <person name="Freitas T."/>
            <person name="Jaissle J."/>
            <person name="Ladner J.T."/>
            <person name="Rosenzweig C.N."/>
            <person name="Gibbons H.S."/>
            <person name="Palacios G.F."/>
            <person name="Redden C.L."/>
            <person name="Xu Y."/>
            <person name="Minogue T.D."/>
            <person name="Chain P.S."/>
        </authorList>
    </citation>
    <scope>NUCLEOTIDE SEQUENCE [LARGE SCALE GENOMIC DNA]</scope>
    <source>
        <strain evidence="1 2">GA01-2794</strain>
    </source>
</reference>
<dbReference type="Proteomes" id="UP000031830">
    <property type="component" value="Chromosome"/>
</dbReference>
<protein>
    <submittedName>
        <fullName evidence="1">Uncharacterized protein</fullName>
    </submittedName>
</protein>
<dbReference type="AlphaFoldDB" id="A0A0B6D9I0"/>
<dbReference type="KEGG" id="fpz:LA55_2070"/>
<evidence type="ECO:0000313" key="2">
    <source>
        <dbReference type="Proteomes" id="UP000031830"/>
    </source>
</evidence>
<gene>
    <name evidence="1" type="ORF">LA55_2070</name>
</gene>
<dbReference type="EMBL" id="CP009440">
    <property type="protein sequence ID" value="AJI54318.1"/>
    <property type="molecule type" value="Genomic_DNA"/>
</dbReference>
<accession>A0A0B6D9I0</accession>
<proteinExistence type="predicted"/>
<organism evidence="1 2">
    <name type="scientific">Francisella philomiragia</name>
    <dbReference type="NCBI Taxonomy" id="28110"/>
    <lineage>
        <taxon>Bacteria</taxon>
        <taxon>Pseudomonadati</taxon>
        <taxon>Pseudomonadota</taxon>
        <taxon>Gammaproteobacteria</taxon>
        <taxon>Thiotrichales</taxon>
        <taxon>Francisellaceae</taxon>
        <taxon>Francisella</taxon>
    </lineage>
</organism>
<evidence type="ECO:0000313" key="1">
    <source>
        <dbReference type="EMBL" id="AJI54318.1"/>
    </source>
</evidence>